<evidence type="ECO:0000313" key="2">
    <source>
        <dbReference type="Proteomes" id="UP000002368"/>
    </source>
</evidence>
<dbReference type="EMBL" id="CP002017">
    <property type="protein sequence ID" value="ADG06900.1"/>
    <property type="molecule type" value="Genomic_DNA"/>
</dbReference>
<dbReference type="STRING" id="562970.Btus_2223"/>
<dbReference type="Proteomes" id="UP000002368">
    <property type="component" value="Chromosome"/>
</dbReference>
<reference evidence="1 2" key="1">
    <citation type="journal article" date="2011" name="Stand. Genomic Sci.">
        <title>Complete genome sequence of the thermophilic, hydrogen-oxidizing Bacillus tusciae type strain (T2) and reclassification in the new genus, Kyrpidia gen. nov. as Kyrpidia tusciae comb. nov. and emendation of the family Alicyclobacillaceae da Costa and Rainey, 2010.</title>
        <authorList>
            <person name="Klenk H.P."/>
            <person name="Lapidus A."/>
            <person name="Chertkov O."/>
            <person name="Copeland A."/>
            <person name="Del Rio T.G."/>
            <person name="Nolan M."/>
            <person name="Lucas S."/>
            <person name="Chen F."/>
            <person name="Tice H."/>
            <person name="Cheng J.F."/>
            <person name="Han C."/>
            <person name="Bruce D."/>
            <person name="Goodwin L."/>
            <person name="Pitluck S."/>
            <person name="Pati A."/>
            <person name="Ivanova N."/>
            <person name="Mavromatis K."/>
            <person name="Daum C."/>
            <person name="Chen A."/>
            <person name="Palaniappan K."/>
            <person name="Chang Y.J."/>
            <person name="Land M."/>
            <person name="Hauser L."/>
            <person name="Jeffries C.D."/>
            <person name="Detter J.C."/>
            <person name="Rohde M."/>
            <person name="Abt B."/>
            <person name="Pukall R."/>
            <person name="Goker M."/>
            <person name="Bristow J."/>
            <person name="Markowitz V."/>
            <person name="Hugenholtz P."/>
            <person name="Eisen J.A."/>
        </authorList>
    </citation>
    <scope>NUCLEOTIDE SEQUENCE [LARGE SCALE GENOMIC DNA]</scope>
    <source>
        <strain evidence="1 2">DSM 2912</strain>
    </source>
</reference>
<sequence length="606" mass="70934">MSSHGFRDLIRETGEAVRSSIRVSDMIAQIVTVNGRIRLDDGLRSLTDLQLEFYEAFRKEGYTSPLMDWADCRLGMRTFGLGMRAYGRILWFDAGPEGMTPVGPPPGENDVIFGYVLVPEYICEDVRFAYLRKRAVQAKWYESAMCCMQERTPRELVDMLRFCSFAIYHMAPVLFYTEEETYTNFYRHNNLISDDGEGNSRGYLFDHLAEKPLSEWTDNQIWFVYSLYFLLRSGPPARGEEFNGCQLTPPRLRDFFERKFRDYRLWTTSISDADAERFRKADIPAQAEMLRGWRESLAVDRLFYREINGLNLLKRETSMPRDAVSTDWGMFPDDLQRYFAAVYEINVTEYPNFYEVMRLLIRRFAEAGPKPKRYCADVLSPIEEIVYTIVRSAVWHSNSDIGMSRSIRDYTAFTRAVRENRIRDLCEFKHTDYFCCVVPSLAMVRGMKEHQPFLSGVLKAISTRMQYNSWHYLPGNFPFDAVPPGRHFYFPPEMPDTAEWSDQHHKGHILASVRYSIRSPYHVTLDGRKFLAFFDLRLMRQSGPPYHEADLVEAVRYTCYLHAVYQALLDEAAESGFAFRFEGFTKEWYDQYGGLTLRFEEDLYVV</sequence>
<dbReference type="HOGENOM" id="CLU_485629_0_0_9"/>
<proteinExistence type="predicted"/>
<accession>D5WRU8</accession>
<dbReference type="eggNOG" id="ENOG503150N">
    <property type="taxonomic scope" value="Bacteria"/>
</dbReference>
<evidence type="ECO:0000313" key="1">
    <source>
        <dbReference type="EMBL" id="ADG06900.1"/>
    </source>
</evidence>
<keyword evidence="2" id="KW-1185">Reference proteome</keyword>
<gene>
    <name evidence="1" type="ordered locus">Btus_2223</name>
</gene>
<protein>
    <submittedName>
        <fullName evidence="1">Uncharacterized protein</fullName>
    </submittedName>
</protein>
<dbReference type="OrthoDB" id="2406922at2"/>
<dbReference type="KEGG" id="bts:Btus_2223"/>
<dbReference type="AlphaFoldDB" id="D5WRU8"/>
<name>D5WRU8_KYRT2</name>
<organism evidence="1 2">
    <name type="scientific">Kyrpidia tusciae (strain DSM 2912 / NBRC 15312 / T2)</name>
    <name type="common">Bacillus tusciae</name>
    <dbReference type="NCBI Taxonomy" id="562970"/>
    <lineage>
        <taxon>Bacteria</taxon>
        <taxon>Bacillati</taxon>
        <taxon>Bacillota</taxon>
        <taxon>Bacilli</taxon>
        <taxon>Bacillales</taxon>
        <taxon>Alicyclobacillaceae</taxon>
        <taxon>Kyrpidia</taxon>
    </lineage>
</organism>
<dbReference type="RefSeq" id="WP_013076183.1">
    <property type="nucleotide sequence ID" value="NC_014098.1"/>
</dbReference>